<name>W6K4I7_9MICO</name>
<gene>
    <name evidence="1" type="ORF">BN11_5030004</name>
</gene>
<keyword evidence="2" id="KW-1185">Reference proteome</keyword>
<dbReference type="Proteomes" id="UP000035763">
    <property type="component" value="Unassembled WGS sequence"/>
</dbReference>
<evidence type="ECO:0000313" key="1">
    <source>
        <dbReference type="EMBL" id="CCH75084.1"/>
    </source>
</evidence>
<sequence>MNAVEELLEQLSLAQQRRVLELWDRVEAGTITEEEFAILAANAVLVGNVAGYLIGAAVVRAVVEKATRLPEIVLPVPSARHLDSERISTALGTILASDLDTRMQLARLADNEPKAAAADGSADVIAGSRHVTGWTRNTNGEACQLCSWWARGGKVWPADHTMPRHPGCSCTQDPVVA</sequence>
<dbReference type="STRING" id="1193182.BN11_5030004"/>
<evidence type="ECO:0008006" key="3">
    <source>
        <dbReference type="Google" id="ProtNLM"/>
    </source>
</evidence>
<dbReference type="RefSeq" id="WP_048700393.1">
    <property type="nucleotide sequence ID" value="NZ_HG764815.1"/>
</dbReference>
<dbReference type="AlphaFoldDB" id="W6K4I7"/>
<comment type="caution">
    <text evidence="1">The sequence shown here is derived from an EMBL/GenBank/DDBJ whole genome shotgun (WGS) entry which is preliminary data.</text>
</comment>
<accession>W6K4I7</accession>
<organism evidence="1 2">
    <name type="scientific">Nostocoides australiense Ben110</name>
    <dbReference type="NCBI Taxonomy" id="1193182"/>
    <lineage>
        <taxon>Bacteria</taxon>
        <taxon>Bacillati</taxon>
        <taxon>Actinomycetota</taxon>
        <taxon>Actinomycetes</taxon>
        <taxon>Micrococcales</taxon>
        <taxon>Intrasporangiaceae</taxon>
        <taxon>Nostocoides</taxon>
    </lineage>
</organism>
<protein>
    <recommendedName>
        <fullName evidence="3">Phage head morphogenesis domain-containing protein</fullName>
    </recommendedName>
</protein>
<evidence type="ECO:0000313" key="2">
    <source>
        <dbReference type="Proteomes" id="UP000035763"/>
    </source>
</evidence>
<proteinExistence type="predicted"/>
<reference evidence="1 2" key="1">
    <citation type="journal article" date="2013" name="ISME J.">
        <title>A metabolic model for members of the genus Tetrasphaera involved in enhanced biological phosphorus removal.</title>
        <authorList>
            <person name="Kristiansen R."/>
            <person name="Nguyen H.T.T."/>
            <person name="Saunders A.M."/>
            <person name="Nielsen J.L."/>
            <person name="Wimmer R."/>
            <person name="Le V.Q."/>
            <person name="McIlroy S.J."/>
            <person name="Petrovski S."/>
            <person name="Seviour R.J."/>
            <person name="Calteau A."/>
            <person name="Nielsen K.L."/>
            <person name="Nielsen P.H."/>
        </authorList>
    </citation>
    <scope>NUCLEOTIDE SEQUENCE [LARGE SCALE GENOMIC DNA]</scope>
    <source>
        <strain evidence="1 2">Ben110</strain>
    </source>
</reference>
<dbReference type="EMBL" id="CAJA01000450">
    <property type="protein sequence ID" value="CCH75084.1"/>
    <property type="molecule type" value="Genomic_DNA"/>
</dbReference>
<dbReference type="OrthoDB" id="5148145at2"/>